<dbReference type="InterPro" id="IPR045055">
    <property type="entry name" value="DNA2/NAM7-like"/>
</dbReference>
<dbReference type="InterPro" id="IPR027417">
    <property type="entry name" value="P-loop_NTPase"/>
</dbReference>
<dbReference type="EMBL" id="JAACJP010000013">
    <property type="protein sequence ID" value="KAF5380591.1"/>
    <property type="molecule type" value="Genomic_DNA"/>
</dbReference>
<dbReference type="Gene3D" id="3.40.50.300">
    <property type="entry name" value="P-loop containing nucleotide triphosphate hydrolases"/>
    <property type="match status" value="3"/>
</dbReference>
<dbReference type="OrthoDB" id="2423195at2759"/>
<dbReference type="GO" id="GO:0031048">
    <property type="term" value="P:regulatory ncRNA-mediated heterochromatin formation"/>
    <property type="evidence" value="ECO:0007669"/>
    <property type="project" value="TreeGrafter"/>
</dbReference>
<dbReference type="PANTHER" id="PTHR10887:SF445">
    <property type="entry name" value="NFX1-TYPE ZINC FINGER-CONTAINING PROTEIN 1"/>
    <property type="match status" value="1"/>
</dbReference>
<comment type="caution">
    <text evidence="4">The sequence shown here is derived from an EMBL/GenBank/DDBJ whole genome shotgun (WGS) entry which is preliminary data.</text>
</comment>
<accession>A0A8H5HCC2</accession>
<gene>
    <name evidence="4" type="ORF">D9615_004617</name>
</gene>
<dbReference type="Pfam" id="PF13086">
    <property type="entry name" value="AAA_11"/>
    <property type="match status" value="2"/>
</dbReference>
<evidence type="ECO:0000313" key="5">
    <source>
        <dbReference type="Proteomes" id="UP000565441"/>
    </source>
</evidence>
<dbReference type="InterPro" id="IPR047187">
    <property type="entry name" value="SF1_C_Upf1"/>
</dbReference>
<dbReference type="Pfam" id="PF13087">
    <property type="entry name" value="AAA_12"/>
    <property type="match status" value="1"/>
</dbReference>
<dbReference type="GO" id="GO:0031380">
    <property type="term" value="C:nuclear RNA-directed RNA polymerase complex"/>
    <property type="evidence" value="ECO:0007669"/>
    <property type="project" value="TreeGrafter"/>
</dbReference>
<dbReference type="InterPro" id="IPR041679">
    <property type="entry name" value="DNA2/NAM7-like_C"/>
</dbReference>
<reference evidence="4 5" key="1">
    <citation type="journal article" date="2020" name="ISME J.">
        <title>Uncovering the hidden diversity of litter-decomposition mechanisms in mushroom-forming fungi.</title>
        <authorList>
            <person name="Floudas D."/>
            <person name="Bentzer J."/>
            <person name="Ahren D."/>
            <person name="Johansson T."/>
            <person name="Persson P."/>
            <person name="Tunlid A."/>
        </authorList>
    </citation>
    <scope>NUCLEOTIDE SEQUENCE [LARGE SCALE GENOMIC DNA]</scope>
    <source>
        <strain evidence="4 5">CBS 661.87</strain>
    </source>
</reference>
<keyword evidence="5" id="KW-1185">Reference proteome</keyword>
<evidence type="ECO:0000313" key="4">
    <source>
        <dbReference type="EMBL" id="KAF5380591.1"/>
    </source>
</evidence>
<feature type="region of interest" description="Disordered" evidence="1">
    <location>
        <begin position="917"/>
        <end position="936"/>
    </location>
</feature>
<evidence type="ECO:0000259" key="3">
    <source>
        <dbReference type="Pfam" id="PF13087"/>
    </source>
</evidence>
<dbReference type="CDD" id="cd18808">
    <property type="entry name" value="SF1_C_Upf1"/>
    <property type="match status" value="1"/>
</dbReference>
<sequence>MGLLNEQDPRRLRRRLEWDLDPVANHLGQVLDPADVHKLQAPLKLRQESVTFTEHASLSRPDFNRSQPAIDVIAPFLTDSGLAKLNASGTDVFFISPSKPLSPNEAHNALKRYLLDHFRFSKTFEVYGFLLPLSNANTTNSTWASDAFQDGQLLLNSIATGNGLLRITDVIRWSPVSTQAWSHPQKLSFQRGFLPLLRFYSSDLVVKSTLSHLVNGLYMCIMNNLDSFCEQIEGCMDSFIEARSFKDQTVPANNDPNGSQVIASLAGVFYECLTRFKNSTATYPRLLVMVRRLQAWTVSWIAGISAVSSGFDDPLKDTNPATRDHIITHIRSKVDRLIHIVDREEAKFLRSERRAKNVLSPNLAADLDEGIISALRITYDGPGELRNLGIPRHDNDCIDIQDIRVAPTNKELLCTVVPYLPANLYDAPHHLPNESMERLLDIQFRLLREELTAPLRTSVQLVQEDLMSSKKKTHLGEIMKARGGKYRGMADAQESIMFNVYTGVQFFSLLPDRRGLSVSFSFDSPPGRARAPQPKARKAFWEGMSGKRMMQGGLIALLWKRGDQADVHLGVLASSVKDITESVHADKDRVSARVVFFDPDVELRILHLLKDPASQRDGTAIMVEAPVMFEAIRPFLEALRAEPESIPFGQYLVHRPPGYFLNSGVRPPQYACIPGFAYQLAPLFPHEAGVEDLKLYVNDADSVARVRRELRRSRLDRSQAEAVVDALTREVALIQGPPGTGKSFTGVELLRVLITSAKPILMIAFTNHALDHLMTSVLDAGITDKIVRLGGRSADERIKKFSIEELEVVAGRSRLDASFARNHRDLKDVEGEIKNLMKAFTQTQISSDAIAEFLQTQYPEHFEHILFPPRWISTIHALSAIDDAGWQKIGKRPNDIQDSDNTKYAFWLRGRDLEFLARKEEPPKTREPPPPTKPLQENKFALLQGIESAADEDDEDHEEEPWQLHWGSLSADSVDMPVSADQRAPIDWHPAEKNVPPPRSPSPAAIDITDLQDPALFFAAHDCATVPQIPASDRPLDILLGEGDMWSFSLVERQRLHAYWVQCVRESLQQNHLDDFESLRKKYTRVLEIYNQGKNETRRQLLQNVDIVGCTTTGAAKLTTLLKGLGPRIMLVEEAGQVLEAHILGSLVPSVEHLILIGDPLQLRPTLNNYSLSVESKRGNQLFKFDMSLMERLSSTGFPMSQIDVQRRMRPAISSLIRNTLYPNLVDHDHVKDYPNVRGFAKNVFFLSHSHRENEGAEESSSKYNIYEVEMIRDLVLFLLRQGCYSQEGDIVVLCAYLGQLARVRDALADLVAVVIDERDQAELADQEGEQTAELLEDSRVEHVKISRRVLIITFLNERKNLAYMTIRAGEEAKIIILSLVRNAGSAEDGRLRQKPTIGFLKD</sequence>
<organism evidence="4 5">
    <name type="scientific">Tricholomella constricta</name>
    <dbReference type="NCBI Taxonomy" id="117010"/>
    <lineage>
        <taxon>Eukaryota</taxon>
        <taxon>Fungi</taxon>
        <taxon>Dikarya</taxon>
        <taxon>Basidiomycota</taxon>
        <taxon>Agaricomycotina</taxon>
        <taxon>Agaricomycetes</taxon>
        <taxon>Agaricomycetidae</taxon>
        <taxon>Agaricales</taxon>
        <taxon>Tricholomatineae</taxon>
        <taxon>Lyophyllaceae</taxon>
        <taxon>Tricholomella</taxon>
    </lineage>
</organism>
<name>A0A8H5HCC2_9AGAR</name>
<feature type="domain" description="DNA2/NAM7 helicase helicase" evidence="2">
    <location>
        <begin position="1068"/>
        <end position="1167"/>
    </location>
</feature>
<feature type="domain" description="DNA2/NAM7 helicase-like C-terminal" evidence="3">
    <location>
        <begin position="1186"/>
        <end position="1403"/>
    </location>
</feature>
<dbReference type="Proteomes" id="UP000565441">
    <property type="component" value="Unassembled WGS sequence"/>
</dbReference>
<feature type="domain" description="DNA2/NAM7 helicase helicase" evidence="2">
    <location>
        <begin position="715"/>
        <end position="840"/>
    </location>
</feature>
<proteinExistence type="predicted"/>
<feature type="compositionally biased region" description="Basic and acidic residues" evidence="1">
    <location>
        <begin position="917"/>
        <end position="927"/>
    </location>
</feature>
<evidence type="ECO:0000256" key="1">
    <source>
        <dbReference type="SAM" id="MobiDB-lite"/>
    </source>
</evidence>
<dbReference type="SUPFAM" id="SSF52540">
    <property type="entry name" value="P-loop containing nucleoside triphosphate hydrolases"/>
    <property type="match status" value="1"/>
</dbReference>
<protein>
    <submittedName>
        <fullName evidence="4">Uncharacterized protein</fullName>
    </submittedName>
</protein>
<evidence type="ECO:0000259" key="2">
    <source>
        <dbReference type="Pfam" id="PF13086"/>
    </source>
</evidence>
<dbReference type="PANTHER" id="PTHR10887">
    <property type="entry name" value="DNA2/NAM7 HELICASE FAMILY"/>
    <property type="match status" value="1"/>
</dbReference>
<dbReference type="InterPro" id="IPR041677">
    <property type="entry name" value="DNA2/NAM7_AAA_11"/>
</dbReference>
<dbReference type="GO" id="GO:0004386">
    <property type="term" value="F:helicase activity"/>
    <property type="evidence" value="ECO:0007669"/>
    <property type="project" value="InterPro"/>
</dbReference>